<feature type="transmembrane region" description="Helical" evidence="4">
    <location>
        <begin position="235"/>
        <end position="256"/>
    </location>
</feature>
<dbReference type="PANTHER" id="PTHR45691:SF6">
    <property type="entry name" value="PROTEIN DIAPHANOUS"/>
    <property type="match status" value="1"/>
</dbReference>
<keyword evidence="4" id="KW-0472">Membrane</keyword>
<feature type="chain" id="PRO_5007295771" description="SH3 domain-containing protein" evidence="5">
    <location>
        <begin position="25"/>
        <end position="444"/>
    </location>
</feature>
<reference evidence="7 8" key="1">
    <citation type="journal article" date="2015" name="Genome Biol. Evol.">
        <title>Phylogenomic analyses indicate that early fungi evolved digesting cell walls of algal ancestors of land plants.</title>
        <authorList>
            <person name="Chang Y."/>
            <person name="Wang S."/>
            <person name="Sekimoto S."/>
            <person name="Aerts A.L."/>
            <person name="Choi C."/>
            <person name="Clum A."/>
            <person name="LaButti K.M."/>
            <person name="Lindquist E.A."/>
            <person name="Yee Ngan C."/>
            <person name="Ohm R.A."/>
            <person name="Salamov A.A."/>
            <person name="Grigoriev I.V."/>
            <person name="Spatafora J.W."/>
            <person name="Berbee M.L."/>
        </authorList>
    </citation>
    <scope>NUCLEOTIDE SEQUENCE [LARGE SCALE GENOMIC DNA]</scope>
    <source>
        <strain evidence="7 8">JEL478</strain>
    </source>
</reference>
<organism evidence="7 8">
    <name type="scientific">Gonapodya prolifera (strain JEL478)</name>
    <name type="common">Monoblepharis prolifera</name>
    <dbReference type="NCBI Taxonomy" id="1344416"/>
    <lineage>
        <taxon>Eukaryota</taxon>
        <taxon>Fungi</taxon>
        <taxon>Fungi incertae sedis</taxon>
        <taxon>Chytridiomycota</taxon>
        <taxon>Chytridiomycota incertae sedis</taxon>
        <taxon>Monoblepharidomycetes</taxon>
        <taxon>Monoblepharidales</taxon>
        <taxon>Gonapodyaceae</taxon>
        <taxon>Gonapodya</taxon>
    </lineage>
</organism>
<dbReference type="STRING" id="1344416.A0A138ZWR1"/>
<dbReference type="OrthoDB" id="5340910at2759"/>
<evidence type="ECO:0000256" key="4">
    <source>
        <dbReference type="SAM" id="Phobius"/>
    </source>
</evidence>
<dbReference type="GO" id="GO:0005884">
    <property type="term" value="C:actin filament"/>
    <property type="evidence" value="ECO:0007669"/>
    <property type="project" value="TreeGrafter"/>
</dbReference>
<dbReference type="Proteomes" id="UP000070544">
    <property type="component" value="Unassembled WGS sequence"/>
</dbReference>
<sequence length="444" mass="46950">MLSLKAPPLILPLLLLRLSGITLALVNIVPYQNGCGSHLQLIGSFCQPLGFSNCNNGGGTCGSASCQLTSCGSCPSSSWNNRCPDPETKNLCRDPNSDYNTCGSDCVSCSTLYPQGVVHGWGYCNAGTCALECYPGYIQSGGTCILRPPPPPPPTLPPPPPPPPPPVLPPPPPPTLPPPPPPPSPPPSVAPPPPVIVVTTVFITVSSPLPSSLVSISTINSPSNAVTETPNVPNLGLIVGAVIGGIVALCLCGLFVTKRQRNTGGFIKTNFDIQQLQMPDYHTSIQPLPAQTVPTYQPYGGTSPSTKPGYIESLALSSVTLPDQPHWFYVSVAGQSGSMDANSIPYEGPPFVAIAKHSPLNEDEIAVFEGNYVQVQEIFRDGWASGSNRDTGAFGIFPLDCLQLGNEMPPTQKFRGSARIPRFESQNVDTTTNVLSFRQQLRGM</sequence>
<keyword evidence="5" id="KW-0732">Signal</keyword>
<name>A0A138ZWR1_GONPJ</name>
<dbReference type="Gene3D" id="2.30.30.40">
    <property type="entry name" value="SH3 Domains"/>
    <property type="match status" value="1"/>
</dbReference>
<feature type="region of interest" description="Disordered" evidence="3">
    <location>
        <begin position="148"/>
        <end position="170"/>
    </location>
</feature>
<dbReference type="AlphaFoldDB" id="A0A138ZWR1"/>
<dbReference type="PROSITE" id="PS50002">
    <property type="entry name" value="SH3"/>
    <property type="match status" value="1"/>
</dbReference>
<keyword evidence="4" id="KW-0812">Transmembrane</keyword>
<feature type="signal peptide" evidence="5">
    <location>
        <begin position="1"/>
        <end position="24"/>
    </location>
</feature>
<dbReference type="SMART" id="SM00326">
    <property type="entry name" value="SH3"/>
    <property type="match status" value="1"/>
</dbReference>
<dbReference type="GO" id="GO:0030041">
    <property type="term" value="P:actin filament polymerization"/>
    <property type="evidence" value="ECO:0007669"/>
    <property type="project" value="TreeGrafter"/>
</dbReference>
<evidence type="ECO:0000256" key="5">
    <source>
        <dbReference type="SAM" id="SignalP"/>
    </source>
</evidence>
<evidence type="ECO:0000256" key="3">
    <source>
        <dbReference type="SAM" id="MobiDB-lite"/>
    </source>
</evidence>
<keyword evidence="1 2" id="KW-0728">SH3 domain</keyword>
<dbReference type="InterPro" id="IPR051412">
    <property type="entry name" value="Formin_Homology_Diaphanous_sf"/>
</dbReference>
<keyword evidence="4" id="KW-1133">Transmembrane helix</keyword>
<evidence type="ECO:0000259" key="6">
    <source>
        <dbReference type="PROSITE" id="PS50002"/>
    </source>
</evidence>
<evidence type="ECO:0000313" key="7">
    <source>
        <dbReference type="EMBL" id="KXS08946.1"/>
    </source>
</evidence>
<evidence type="ECO:0000313" key="8">
    <source>
        <dbReference type="Proteomes" id="UP000070544"/>
    </source>
</evidence>
<gene>
    <name evidence="7" type="ORF">M427DRAFT_161253</name>
</gene>
<keyword evidence="8" id="KW-1185">Reference proteome</keyword>
<feature type="domain" description="SH3" evidence="6">
    <location>
        <begin position="346"/>
        <end position="407"/>
    </location>
</feature>
<dbReference type="InterPro" id="IPR001452">
    <property type="entry name" value="SH3_domain"/>
</dbReference>
<proteinExistence type="predicted"/>
<accession>A0A138ZWR1</accession>
<dbReference type="InterPro" id="IPR036028">
    <property type="entry name" value="SH3-like_dom_sf"/>
</dbReference>
<dbReference type="PANTHER" id="PTHR45691">
    <property type="entry name" value="PROTEIN DIAPHANOUS"/>
    <property type="match status" value="1"/>
</dbReference>
<evidence type="ECO:0000256" key="1">
    <source>
        <dbReference type="ARBA" id="ARBA00022443"/>
    </source>
</evidence>
<dbReference type="EMBL" id="KQ965911">
    <property type="protein sequence ID" value="KXS08946.1"/>
    <property type="molecule type" value="Genomic_DNA"/>
</dbReference>
<protein>
    <recommendedName>
        <fullName evidence="6">SH3 domain-containing protein</fullName>
    </recommendedName>
</protein>
<evidence type="ECO:0000256" key="2">
    <source>
        <dbReference type="PROSITE-ProRule" id="PRU00192"/>
    </source>
</evidence>
<dbReference type="SUPFAM" id="SSF50044">
    <property type="entry name" value="SH3-domain"/>
    <property type="match status" value="1"/>
</dbReference>